<dbReference type="Proteomes" id="UP000658720">
    <property type="component" value="Unassembled WGS sequence"/>
</dbReference>
<organism evidence="1 2">
    <name type="scientific">Synechocystis salina LEGE 00031</name>
    <dbReference type="NCBI Taxonomy" id="1828736"/>
    <lineage>
        <taxon>Bacteria</taxon>
        <taxon>Bacillati</taxon>
        <taxon>Cyanobacteriota</taxon>
        <taxon>Cyanophyceae</taxon>
        <taxon>Synechococcales</taxon>
        <taxon>Merismopediaceae</taxon>
        <taxon>Synechocystis</taxon>
    </lineage>
</organism>
<evidence type="ECO:0000313" key="2">
    <source>
        <dbReference type="Proteomes" id="UP000658720"/>
    </source>
</evidence>
<dbReference type="EMBL" id="JADEVV010000070">
    <property type="protein sequence ID" value="MBE9255566.1"/>
    <property type="molecule type" value="Genomic_DNA"/>
</dbReference>
<accession>A0ABR9VX22</accession>
<keyword evidence="2" id="KW-1185">Reference proteome</keyword>
<name>A0ABR9VX22_9SYNC</name>
<comment type="caution">
    <text evidence="1">The sequence shown here is derived from an EMBL/GenBank/DDBJ whole genome shotgun (WGS) entry which is preliminary data.</text>
</comment>
<evidence type="ECO:0000313" key="1">
    <source>
        <dbReference type="EMBL" id="MBE9255566.1"/>
    </source>
</evidence>
<protein>
    <submittedName>
        <fullName evidence="1">Uncharacterized protein</fullName>
    </submittedName>
</protein>
<gene>
    <name evidence="1" type="ORF">IQ217_17345</name>
</gene>
<dbReference type="RefSeq" id="WP_194020968.1">
    <property type="nucleotide sequence ID" value="NZ_JADEVV010000070.1"/>
</dbReference>
<proteinExistence type="predicted"/>
<sequence length="303" mass="36419">MQEICDWWEARHKSEIENYNKRLYPIPIEDLRQQLRDDDRSAWLMLFFIGATHTMGRTKHEQHRDFIRYCVESGWWHTFSQANPKDFSHQWIEVLNNYLDSLNDNTEWYYWMEKYPSIYQISKYLDDYRESFLRAERLQNSFDLQILTNPRMASDLSGGGVDPPPLRMGIGANFVIRELVRLGILQATKYVIPHCYVPRKRVRRLLKYIGCSGLDKPDYRSSREIFEFLNQQFQKLEIDGNPNFHLCFDIPFELYDIDLPRVRVRPDLDTELYDDEDFFLEKPSNNGDFITLWDGRVIPRSYL</sequence>
<reference evidence="1 2" key="1">
    <citation type="submission" date="2020-10" db="EMBL/GenBank/DDBJ databases">
        <authorList>
            <person name="Castelo-Branco R."/>
            <person name="Eusebio N."/>
            <person name="Adriana R."/>
            <person name="Vieira A."/>
            <person name="Brugerolle De Fraissinette N."/>
            <person name="Rezende De Castro R."/>
            <person name="Schneider M.P."/>
            <person name="Vasconcelos V."/>
            <person name="Leao P.N."/>
        </authorList>
    </citation>
    <scope>NUCLEOTIDE SEQUENCE [LARGE SCALE GENOMIC DNA]</scope>
    <source>
        <strain evidence="1 2">LEGE 00031</strain>
    </source>
</reference>